<accession>A0ABQ3U823</accession>
<reference evidence="2" key="1">
    <citation type="submission" date="2024-05" db="EMBL/GenBank/DDBJ databases">
        <title>Whole genome shotgun sequence of Streptomyces hygroscopicus NBRC 113678.</title>
        <authorList>
            <person name="Komaki H."/>
            <person name="Tamura T."/>
        </authorList>
    </citation>
    <scope>NUCLEOTIDE SEQUENCE</scope>
    <source>
        <strain evidence="2">N11-34</strain>
    </source>
</reference>
<feature type="compositionally biased region" description="Basic and acidic residues" evidence="1">
    <location>
        <begin position="26"/>
        <end position="49"/>
    </location>
</feature>
<evidence type="ECO:0000256" key="1">
    <source>
        <dbReference type="SAM" id="MobiDB-lite"/>
    </source>
</evidence>
<organism evidence="2 3">
    <name type="scientific">Streptomyces hygroscopicus</name>
    <dbReference type="NCBI Taxonomy" id="1912"/>
    <lineage>
        <taxon>Bacteria</taxon>
        <taxon>Bacillati</taxon>
        <taxon>Actinomycetota</taxon>
        <taxon>Actinomycetes</taxon>
        <taxon>Kitasatosporales</taxon>
        <taxon>Streptomycetaceae</taxon>
        <taxon>Streptomyces</taxon>
        <taxon>Streptomyces violaceusniger group</taxon>
    </lineage>
</organism>
<evidence type="ECO:0000313" key="3">
    <source>
        <dbReference type="Proteomes" id="UP001054854"/>
    </source>
</evidence>
<keyword evidence="3" id="KW-1185">Reference proteome</keyword>
<feature type="region of interest" description="Disordered" evidence="1">
    <location>
        <begin position="22"/>
        <end position="49"/>
    </location>
</feature>
<dbReference type="EMBL" id="BNEK01000005">
    <property type="protein sequence ID" value="GHJ31371.1"/>
    <property type="molecule type" value="Genomic_DNA"/>
</dbReference>
<protein>
    <submittedName>
        <fullName evidence="2">Uncharacterized protein</fullName>
    </submittedName>
</protein>
<name>A0ABQ3U823_STRHY</name>
<evidence type="ECO:0000313" key="2">
    <source>
        <dbReference type="EMBL" id="GHJ31371.1"/>
    </source>
</evidence>
<dbReference type="Proteomes" id="UP001054854">
    <property type="component" value="Unassembled WGS sequence"/>
</dbReference>
<sequence length="107" mass="12069">MTGGDQHRLRLFGEDRAEDQIGLADRQTHDRGVHLTGPHRAERIGQRDLHGRRFRAGVAVPEGGDGRRDPLIGGLMSRSYAPLTSHRDAPLVRHRYARSHVTDEPHR</sequence>
<proteinExistence type="predicted"/>
<gene>
    <name evidence="2" type="ORF">TPA0910_58040</name>
</gene>
<comment type="caution">
    <text evidence="2">The sequence shown here is derived from an EMBL/GenBank/DDBJ whole genome shotgun (WGS) entry which is preliminary data.</text>
</comment>